<feature type="transmembrane region" description="Helical" evidence="1">
    <location>
        <begin position="289"/>
        <end position="310"/>
    </location>
</feature>
<keyword evidence="1" id="KW-1133">Transmembrane helix</keyword>
<feature type="transmembrane region" description="Helical" evidence="1">
    <location>
        <begin position="104"/>
        <end position="124"/>
    </location>
</feature>
<keyword evidence="1" id="KW-0472">Membrane</keyword>
<dbReference type="RefSeq" id="WP_177226730.1">
    <property type="nucleotide sequence ID" value="NZ_FNOK01000032.1"/>
</dbReference>
<gene>
    <name evidence="2" type="ORF">SAMN05216215_103262</name>
</gene>
<proteinExistence type="predicted"/>
<feature type="transmembrane region" description="Helical" evidence="1">
    <location>
        <begin position="226"/>
        <end position="246"/>
    </location>
</feature>
<feature type="transmembrane region" description="Helical" evidence="1">
    <location>
        <begin position="166"/>
        <end position="184"/>
    </location>
</feature>
<feature type="transmembrane region" description="Helical" evidence="1">
    <location>
        <begin position="258"/>
        <end position="277"/>
    </location>
</feature>
<feature type="transmembrane region" description="Helical" evidence="1">
    <location>
        <begin position="322"/>
        <end position="343"/>
    </location>
</feature>
<evidence type="ECO:0000313" key="2">
    <source>
        <dbReference type="EMBL" id="SDY68040.1"/>
    </source>
</evidence>
<feature type="transmembrane region" description="Helical" evidence="1">
    <location>
        <begin position="349"/>
        <end position="369"/>
    </location>
</feature>
<evidence type="ECO:0000313" key="3">
    <source>
        <dbReference type="Proteomes" id="UP000199529"/>
    </source>
</evidence>
<keyword evidence="3" id="KW-1185">Reference proteome</keyword>
<reference evidence="3" key="1">
    <citation type="submission" date="2016-10" db="EMBL/GenBank/DDBJ databases">
        <authorList>
            <person name="Varghese N."/>
            <person name="Submissions S."/>
        </authorList>
    </citation>
    <scope>NUCLEOTIDE SEQUENCE [LARGE SCALE GENOMIC DNA]</scope>
    <source>
        <strain evidence="3">CGMCC 4.3530</strain>
    </source>
</reference>
<dbReference type="Proteomes" id="UP000199529">
    <property type="component" value="Unassembled WGS sequence"/>
</dbReference>
<feature type="transmembrane region" description="Helical" evidence="1">
    <location>
        <begin position="136"/>
        <end position="154"/>
    </location>
</feature>
<accession>A0A1H3LUK8</accession>
<dbReference type="AlphaFoldDB" id="A0A1H3LUK8"/>
<keyword evidence="1" id="KW-0812">Transmembrane</keyword>
<dbReference type="EMBL" id="FNOK01000032">
    <property type="protein sequence ID" value="SDY68040.1"/>
    <property type="molecule type" value="Genomic_DNA"/>
</dbReference>
<sequence length="376" mass="40123">MAVVLGALIVLSAVVALVGWRWPRRQRGSRPTPLRHPGFWLLVVSGAIYLNQVLCTIYLMRVWHGDPSFIARYLPTGWFALADDNPLISWLAEVWPRPELLSWSLLRVPALLELPFVLLAYLTLCRWFGAEVFRRVLVWPVAVSYTATFCLIEWSLANPYTAEDIALRVVSGLVTPWLLARLTAGRRERVGSVAELVAFVVSAAALGVLVLTVYDTALLYNLGHLAAAAPVMAAAAVVLVVARLVARRLPTSQAGPGITAVSASLGWFLVFFFAPALPIRYGISFGTPMLSATVGLIIIAAAVVCGVHEAARGSAMSWRVRAVELVVAAAVGAAAAGAGFLATGGYPEARLLAAASAFFVVAIAVCAALDRVVAAR</sequence>
<name>A0A1H3LUK8_9PSEU</name>
<feature type="transmembrane region" description="Helical" evidence="1">
    <location>
        <begin position="196"/>
        <end position="214"/>
    </location>
</feature>
<organism evidence="2 3">
    <name type="scientific">Saccharopolyspora shandongensis</name>
    <dbReference type="NCBI Taxonomy" id="418495"/>
    <lineage>
        <taxon>Bacteria</taxon>
        <taxon>Bacillati</taxon>
        <taxon>Actinomycetota</taxon>
        <taxon>Actinomycetes</taxon>
        <taxon>Pseudonocardiales</taxon>
        <taxon>Pseudonocardiaceae</taxon>
        <taxon>Saccharopolyspora</taxon>
    </lineage>
</organism>
<protein>
    <submittedName>
        <fullName evidence="2">Uncharacterized protein</fullName>
    </submittedName>
</protein>
<dbReference type="STRING" id="418495.SAMN05216215_103262"/>
<evidence type="ECO:0000256" key="1">
    <source>
        <dbReference type="SAM" id="Phobius"/>
    </source>
</evidence>
<feature type="transmembrane region" description="Helical" evidence="1">
    <location>
        <begin position="40"/>
        <end position="60"/>
    </location>
</feature>